<evidence type="ECO:0000256" key="9">
    <source>
        <dbReference type="ARBA" id="ARBA00023157"/>
    </source>
</evidence>
<evidence type="ECO:0000256" key="1">
    <source>
        <dbReference type="ARBA" id="ARBA00001973"/>
    </source>
</evidence>
<dbReference type="AlphaFoldDB" id="F8NZP9"/>
<dbReference type="Proteomes" id="UP000008064">
    <property type="component" value="Unassembled WGS sequence"/>
</dbReference>
<comment type="cofactor">
    <cofactor evidence="1">
        <name>Cu(2+)</name>
        <dbReference type="ChEBI" id="CHEBI:29036"/>
    </cofactor>
</comment>
<keyword evidence="10" id="KW-0325">Glycoprotein</keyword>
<evidence type="ECO:0000256" key="6">
    <source>
        <dbReference type="ARBA" id="ARBA00023002"/>
    </source>
</evidence>
<evidence type="ECO:0000256" key="7">
    <source>
        <dbReference type="ARBA" id="ARBA00023008"/>
    </source>
</evidence>
<evidence type="ECO:0000256" key="11">
    <source>
        <dbReference type="ARBA" id="ARBA00046340"/>
    </source>
</evidence>
<gene>
    <name evidence="13" type="ORF">SERLADRAFT_469232</name>
</gene>
<accession>F8NZP9</accession>
<dbReference type="InterPro" id="IPR054497">
    <property type="entry name" value="LPMO_AA14"/>
</dbReference>
<name>F8NZP9_SERL9</name>
<proteinExistence type="inferred from homology"/>
<reference evidence="13" key="1">
    <citation type="submission" date="2011-04" db="EMBL/GenBank/DDBJ databases">
        <title>Evolution of plant cell wall degrading machinery underlies the functional diversity of forest fungi.</title>
        <authorList>
            <consortium name="US DOE Joint Genome Institute (JGI-PGF)"/>
            <person name="Eastwood D.C."/>
            <person name="Floudas D."/>
            <person name="Binder M."/>
            <person name="Majcherczyk A."/>
            <person name="Schneider P."/>
            <person name="Aerts A."/>
            <person name="Asiegbu F.O."/>
            <person name="Baker S.E."/>
            <person name="Barry K."/>
            <person name="Bendiksby M."/>
            <person name="Blumentritt M."/>
            <person name="Coutinho P.M."/>
            <person name="Cullen D."/>
            <person name="Cullen D."/>
            <person name="Gathman A."/>
            <person name="Goodell B."/>
            <person name="Henrissat B."/>
            <person name="Ihrmark K."/>
            <person name="Kauserud H."/>
            <person name="Kohler A."/>
            <person name="LaButti K."/>
            <person name="Lapidus A."/>
            <person name="Lavin J.L."/>
            <person name="Lee Y.-H."/>
            <person name="Lindquist E."/>
            <person name="Lilly W."/>
            <person name="Lucas S."/>
            <person name="Morin E."/>
            <person name="Murat C."/>
            <person name="Oguiza J.A."/>
            <person name="Park J."/>
            <person name="Pisabarro A.G."/>
            <person name="Riley R."/>
            <person name="Rosling A."/>
            <person name="Salamov A."/>
            <person name="Schmidt O."/>
            <person name="Schmutz J."/>
            <person name="Skrede I."/>
            <person name="Stenlid J."/>
            <person name="Wiebenga A."/>
            <person name="Xie X."/>
            <person name="Kues U."/>
            <person name="Hibbett D.S."/>
            <person name="Hoffmeister D."/>
            <person name="Hogberg N."/>
            <person name="Martin F."/>
            <person name="Grigoriev I.V."/>
            <person name="Watkinson S.C."/>
        </authorList>
    </citation>
    <scope>NUCLEOTIDE SEQUENCE</scope>
    <source>
        <strain evidence="13">S7.9</strain>
    </source>
</reference>
<evidence type="ECO:0000256" key="5">
    <source>
        <dbReference type="ARBA" id="ARBA00022729"/>
    </source>
</evidence>
<dbReference type="GO" id="GO:0005576">
    <property type="term" value="C:extracellular region"/>
    <property type="evidence" value="ECO:0007669"/>
    <property type="project" value="UniProtKB-SubCell"/>
</dbReference>
<keyword evidence="6" id="KW-0560">Oxidoreductase</keyword>
<dbReference type="RefSeq" id="XP_007319142.1">
    <property type="nucleotide sequence ID" value="XM_007319080.1"/>
</dbReference>
<keyword evidence="8" id="KW-0503">Monooxygenase</keyword>
<dbReference type="KEGG" id="sla:SERLADRAFT_469232"/>
<evidence type="ECO:0000256" key="10">
    <source>
        <dbReference type="ARBA" id="ARBA00023180"/>
    </source>
</evidence>
<sequence length="324" mass="35010">MRSALALLPVPIFLARLTVAHLAAFNKGMYCLNGTVAGQPDVNSGDPVTPLWNLQQSDYWFHHVNKCDEFPPAPGDFLELPAGGSFTVEVASNQGLTTLTDGGKHTSEWPDGQNHPEDYSITNLAGAPLSPSGCIRNPNMHTQNQSMAAGTAFAIAYVSDISQVTPDNLVVFSVRYNTPWKRVTSYDVPANMPACPEAGCICAWNWIPNGCGEPNMYMHGHKCMVTNATSTTPVAAPKPPVWCEEDQSQCVQGAKQVMVWNQAEGNNIAVTGYDLAGDHKSPAYNSKCGFKDGAQNDIFGNASNGTSSRKKRMTHKVKRAGLFF</sequence>
<dbReference type="GO" id="GO:0046872">
    <property type="term" value="F:metal ion binding"/>
    <property type="evidence" value="ECO:0007669"/>
    <property type="project" value="UniProtKB-KW"/>
</dbReference>
<dbReference type="OrthoDB" id="2019572at2759"/>
<evidence type="ECO:0000256" key="3">
    <source>
        <dbReference type="ARBA" id="ARBA00022525"/>
    </source>
</evidence>
<evidence type="ECO:0000313" key="13">
    <source>
        <dbReference type="EMBL" id="EGO23380.1"/>
    </source>
</evidence>
<comment type="subcellular location">
    <subcellularLocation>
        <location evidence="2">Secreted</location>
    </subcellularLocation>
</comment>
<dbReference type="GO" id="GO:0004497">
    <property type="term" value="F:monooxygenase activity"/>
    <property type="evidence" value="ECO:0007669"/>
    <property type="project" value="UniProtKB-KW"/>
</dbReference>
<keyword evidence="4" id="KW-0479">Metal-binding</keyword>
<keyword evidence="3" id="KW-0964">Secreted</keyword>
<feature type="chain" id="PRO_5003376140" evidence="12">
    <location>
        <begin position="21"/>
        <end position="324"/>
    </location>
</feature>
<organism>
    <name type="scientific">Serpula lacrymans var. lacrymans (strain S7.9)</name>
    <name type="common">Dry rot fungus</name>
    <dbReference type="NCBI Taxonomy" id="578457"/>
    <lineage>
        <taxon>Eukaryota</taxon>
        <taxon>Fungi</taxon>
        <taxon>Dikarya</taxon>
        <taxon>Basidiomycota</taxon>
        <taxon>Agaricomycotina</taxon>
        <taxon>Agaricomycetes</taxon>
        <taxon>Agaricomycetidae</taxon>
        <taxon>Boletales</taxon>
        <taxon>Coniophorineae</taxon>
        <taxon>Serpulaceae</taxon>
        <taxon>Serpula</taxon>
    </lineage>
</organism>
<keyword evidence="9" id="KW-1015">Disulfide bond</keyword>
<comment type="similarity">
    <text evidence="11">Belongs to the polysaccharide monooxygenase AA14 family.</text>
</comment>
<evidence type="ECO:0000256" key="2">
    <source>
        <dbReference type="ARBA" id="ARBA00004613"/>
    </source>
</evidence>
<evidence type="ECO:0000256" key="12">
    <source>
        <dbReference type="SAM" id="SignalP"/>
    </source>
</evidence>
<dbReference type="GeneID" id="18819566"/>
<feature type="signal peptide" evidence="12">
    <location>
        <begin position="1"/>
        <end position="20"/>
    </location>
</feature>
<keyword evidence="5 12" id="KW-0732">Signal</keyword>
<protein>
    <submittedName>
        <fullName evidence="13">Uncharacterized protein</fullName>
    </submittedName>
</protein>
<dbReference type="Pfam" id="PF22810">
    <property type="entry name" value="LPMO_AA14"/>
    <property type="match status" value="1"/>
</dbReference>
<evidence type="ECO:0000256" key="8">
    <source>
        <dbReference type="ARBA" id="ARBA00023033"/>
    </source>
</evidence>
<evidence type="ECO:0000256" key="4">
    <source>
        <dbReference type="ARBA" id="ARBA00022723"/>
    </source>
</evidence>
<keyword evidence="7" id="KW-0186">Copper</keyword>
<dbReference type="HOGENOM" id="CLU_030284_1_0_1"/>
<dbReference type="EMBL" id="GL945435">
    <property type="protein sequence ID" value="EGO23380.1"/>
    <property type="molecule type" value="Genomic_DNA"/>
</dbReference>